<name>A0ABS3AW00_9XANT</name>
<proteinExistence type="predicted"/>
<reference evidence="1 2" key="1">
    <citation type="submission" date="2021-02" db="EMBL/GenBank/DDBJ databases">
        <title>Taxonomically Unique Crown Gall-Associated Xanthomonas Stains Have Deficiency in Virulence Repertories.</title>
        <authorList>
            <person name="Mafakheri H."/>
            <person name="Taghavi S.M."/>
            <person name="Dimkic I."/>
            <person name="Nemanja K."/>
            <person name="Osdaghi E."/>
        </authorList>
    </citation>
    <scope>NUCLEOTIDE SEQUENCE [LARGE SCALE GENOMIC DNA]</scope>
    <source>
        <strain evidence="1 2">FX4</strain>
    </source>
</reference>
<accession>A0ABS3AW00</accession>
<keyword evidence="2" id="KW-1185">Reference proteome</keyword>
<evidence type="ECO:0000313" key="2">
    <source>
        <dbReference type="Proteomes" id="UP000695802"/>
    </source>
</evidence>
<dbReference type="EMBL" id="JAFIWB010000001">
    <property type="protein sequence ID" value="MBN6100557.1"/>
    <property type="molecule type" value="Genomic_DNA"/>
</dbReference>
<sequence>MAKTMGIYCKAYLLAQLRGYSKWEEKAEAVRPAPASGSATAVPRALTDADIVYVQENYVVTDDVYKDEYVLFDAVDADWIAFCEQQLGFAVPAEVLEAAQEHGA</sequence>
<dbReference type="RefSeq" id="WP_206228409.1">
    <property type="nucleotide sequence ID" value="NZ_JAFIWB010000001.1"/>
</dbReference>
<gene>
    <name evidence="1" type="ORF">JR064_00040</name>
</gene>
<comment type="caution">
    <text evidence="1">The sequence shown here is derived from an EMBL/GenBank/DDBJ whole genome shotgun (WGS) entry which is preliminary data.</text>
</comment>
<organism evidence="1 2">
    <name type="scientific">Xanthomonas bonasiae</name>
    <dbReference type="NCBI Taxonomy" id="2810351"/>
    <lineage>
        <taxon>Bacteria</taxon>
        <taxon>Pseudomonadati</taxon>
        <taxon>Pseudomonadota</taxon>
        <taxon>Gammaproteobacteria</taxon>
        <taxon>Lysobacterales</taxon>
        <taxon>Lysobacteraceae</taxon>
        <taxon>Xanthomonas</taxon>
    </lineage>
</organism>
<evidence type="ECO:0000313" key="1">
    <source>
        <dbReference type="EMBL" id="MBN6100557.1"/>
    </source>
</evidence>
<protein>
    <submittedName>
        <fullName evidence="1">Uncharacterized protein</fullName>
    </submittedName>
</protein>
<dbReference type="Proteomes" id="UP000695802">
    <property type="component" value="Unassembled WGS sequence"/>
</dbReference>